<keyword evidence="4 7" id="KW-0732">Signal</keyword>
<keyword evidence="5" id="KW-0378">Hydrolase</keyword>
<dbReference type="Gene3D" id="3.40.720.10">
    <property type="entry name" value="Alkaline Phosphatase, subunit A"/>
    <property type="match status" value="1"/>
</dbReference>
<evidence type="ECO:0000256" key="7">
    <source>
        <dbReference type="SAM" id="SignalP"/>
    </source>
</evidence>
<proteinExistence type="inferred from homology"/>
<evidence type="ECO:0000259" key="8">
    <source>
        <dbReference type="Pfam" id="PF00884"/>
    </source>
</evidence>
<sequence length="532" mass="60002">MKRKNLRILVLILLSGTFKFSFAQAHHATKVQTTQPNIIVFLVDDMGWEDTSVPFYKESTPLNKKYHTPNMERLAAMGVKFTQAYATCVCTPSRVSLQTGMNAARHRVTNWTDYFENHPTDSKYPNLILPAWNYNGLSPVPDTPHTVYATTLAEILKEHGYFTIHAGKAHFASYPTLGSDPKNLGFDINIAGNAVGGPKSYLGTENFGNEVKGGYTPRAIPGLELYHGKDIFLSEALTLEAKKALDDARYLQRPFFLYMAQYAVHAQYKPDNRFYPQYIKEGLGHEEAEYAALLQGMDKSLGNLLDYLDKYHLTQNTIIIFMSDNGGLTLVPPRGGKPFTHNLPLKAGKGSGYEGGIREPMIVYWPGVTKPNTINHQYVMIEDFFPTILQMAGINNYRTVQKVDGKSFVPFLKNPTLRDNTRALFWHFPNYWQEGQQRANEYKIQGESEGMGPYSSIRKGEWKLIYFYGTNSTELYNLKTDIGEHHNLAAQYPSKALELIKLLNQKLEAENAQFPINGTTGAVLHPSLSQSK</sequence>
<dbReference type="GO" id="GO:0004065">
    <property type="term" value="F:arylsulfatase activity"/>
    <property type="evidence" value="ECO:0007669"/>
    <property type="project" value="TreeGrafter"/>
</dbReference>
<dbReference type="CDD" id="cd16144">
    <property type="entry name" value="ARS_like"/>
    <property type="match status" value="1"/>
</dbReference>
<evidence type="ECO:0000256" key="4">
    <source>
        <dbReference type="ARBA" id="ARBA00022729"/>
    </source>
</evidence>
<keyword evidence="6" id="KW-0106">Calcium</keyword>
<dbReference type="SUPFAM" id="SSF53649">
    <property type="entry name" value="Alkaline phosphatase-like"/>
    <property type="match status" value="1"/>
</dbReference>
<accession>A0A5J5IMD3</accession>
<protein>
    <submittedName>
        <fullName evidence="9">Sulfatase</fullName>
    </submittedName>
</protein>
<dbReference type="PANTHER" id="PTHR42693">
    <property type="entry name" value="ARYLSULFATASE FAMILY MEMBER"/>
    <property type="match status" value="1"/>
</dbReference>
<dbReference type="InterPro" id="IPR017850">
    <property type="entry name" value="Alkaline_phosphatase_core_sf"/>
</dbReference>
<evidence type="ECO:0000313" key="10">
    <source>
        <dbReference type="Proteomes" id="UP000326903"/>
    </source>
</evidence>
<comment type="cofactor">
    <cofactor evidence="1">
        <name>Ca(2+)</name>
        <dbReference type="ChEBI" id="CHEBI:29108"/>
    </cofactor>
</comment>
<feature type="domain" description="Sulfatase N-terminal" evidence="8">
    <location>
        <begin position="36"/>
        <end position="394"/>
    </location>
</feature>
<dbReference type="EMBL" id="VYQF01000001">
    <property type="protein sequence ID" value="KAA9041911.1"/>
    <property type="molecule type" value="Genomic_DNA"/>
</dbReference>
<keyword evidence="3" id="KW-0479">Metal-binding</keyword>
<dbReference type="Gene3D" id="3.30.1120.10">
    <property type="match status" value="1"/>
</dbReference>
<evidence type="ECO:0000256" key="3">
    <source>
        <dbReference type="ARBA" id="ARBA00022723"/>
    </source>
</evidence>
<reference evidence="9 10" key="1">
    <citation type="submission" date="2019-09" db="EMBL/GenBank/DDBJ databases">
        <title>Draft genome sequence of Ginsengibacter sp. BR5-29.</title>
        <authorList>
            <person name="Im W.-T."/>
        </authorList>
    </citation>
    <scope>NUCLEOTIDE SEQUENCE [LARGE SCALE GENOMIC DNA]</scope>
    <source>
        <strain evidence="9 10">BR5-29</strain>
    </source>
</reference>
<dbReference type="InterPro" id="IPR000917">
    <property type="entry name" value="Sulfatase_N"/>
</dbReference>
<feature type="signal peptide" evidence="7">
    <location>
        <begin position="1"/>
        <end position="23"/>
    </location>
</feature>
<evidence type="ECO:0000313" key="9">
    <source>
        <dbReference type="EMBL" id="KAA9041911.1"/>
    </source>
</evidence>
<dbReference type="AlphaFoldDB" id="A0A5J5IMD3"/>
<evidence type="ECO:0000256" key="5">
    <source>
        <dbReference type="ARBA" id="ARBA00022801"/>
    </source>
</evidence>
<organism evidence="9 10">
    <name type="scientific">Ginsengibacter hankyongi</name>
    <dbReference type="NCBI Taxonomy" id="2607284"/>
    <lineage>
        <taxon>Bacteria</taxon>
        <taxon>Pseudomonadati</taxon>
        <taxon>Bacteroidota</taxon>
        <taxon>Chitinophagia</taxon>
        <taxon>Chitinophagales</taxon>
        <taxon>Chitinophagaceae</taxon>
        <taxon>Ginsengibacter</taxon>
    </lineage>
</organism>
<dbReference type="RefSeq" id="WP_150414040.1">
    <property type="nucleotide sequence ID" value="NZ_VYQF01000001.1"/>
</dbReference>
<dbReference type="InterPro" id="IPR050738">
    <property type="entry name" value="Sulfatase"/>
</dbReference>
<keyword evidence="10" id="KW-1185">Reference proteome</keyword>
<evidence type="ECO:0000256" key="1">
    <source>
        <dbReference type="ARBA" id="ARBA00001913"/>
    </source>
</evidence>
<feature type="chain" id="PRO_5023916782" evidence="7">
    <location>
        <begin position="24"/>
        <end position="532"/>
    </location>
</feature>
<comment type="caution">
    <text evidence="9">The sequence shown here is derived from an EMBL/GenBank/DDBJ whole genome shotgun (WGS) entry which is preliminary data.</text>
</comment>
<evidence type="ECO:0000256" key="2">
    <source>
        <dbReference type="ARBA" id="ARBA00008779"/>
    </source>
</evidence>
<dbReference type="PANTHER" id="PTHR42693:SF42">
    <property type="entry name" value="ARYLSULFATASE G"/>
    <property type="match status" value="1"/>
</dbReference>
<evidence type="ECO:0000256" key="6">
    <source>
        <dbReference type="ARBA" id="ARBA00022837"/>
    </source>
</evidence>
<comment type="similarity">
    <text evidence="2">Belongs to the sulfatase family.</text>
</comment>
<dbReference type="GO" id="GO:0046872">
    <property type="term" value="F:metal ion binding"/>
    <property type="evidence" value="ECO:0007669"/>
    <property type="project" value="UniProtKB-KW"/>
</dbReference>
<gene>
    <name evidence="9" type="ORF">FW778_07815</name>
</gene>
<dbReference type="Proteomes" id="UP000326903">
    <property type="component" value="Unassembled WGS sequence"/>
</dbReference>
<dbReference type="Pfam" id="PF00884">
    <property type="entry name" value="Sulfatase"/>
    <property type="match status" value="1"/>
</dbReference>
<name>A0A5J5IMD3_9BACT</name>